<keyword evidence="22" id="KW-1185">Reference proteome</keyword>
<dbReference type="PANTHER" id="PTHR11731">
    <property type="entry name" value="PROTEASE FAMILY S9B,C DIPEPTIDYL-PEPTIDASE IV-RELATED"/>
    <property type="match status" value="1"/>
</dbReference>
<accession>A0A2P5HVA7</accession>
<dbReference type="PANTHER" id="PTHR11731:SF162">
    <property type="entry name" value="DIPEPTIDYL PEPTIDASE 4-RELATED"/>
    <property type="match status" value="1"/>
</dbReference>
<dbReference type="EMBL" id="MAVT02000669">
    <property type="protein sequence ID" value="POS74187.1"/>
    <property type="molecule type" value="Genomic_DNA"/>
</dbReference>
<feature type="region of interest" description="Disordered" evidence="17">
    <location>
        <begin position="767"/>
        <end position="791"/>
    </location>
</feature>
<comment type="function">
    <text evidence="2">Type IV dipeptidyl-peptidase which removes N-terminal dipeptides sequentially from polypeptides having unsubstituted N-termini provided that the penultimate residue is proline.</text>
</comment>
<keyword evidence="15" id="KW-0325">Glycoprotein</keyword>
<evidence type="ECO:0000256" key="14">
    <source>
        <dbReference type="ARBA" id="ARBA00022825"/>
    </source>
</evidence>
<dbReference type="SUPFAM" id="SSF53474">
    <property type="entry name" value="alpha/beta-Hydrolases"/>
    <property type="match status" value="1"/>
</dbReference>
<evidence type="ECO:0000256" key="18">
    <source>
        <dbReference type="SAM" id="SignalP"/>
    </source>
</evidence>
<keyword evidence="11" id="KW-0645">Protease</keyword>
<dbReference type="InterPro" id="IPR001375">
    <property type="entry name" value="Peptidase_S9_cat"/>
</dbReference>
<dbReference type="Proteomes" id="UP000094444">
    <property type="component" value="Unassembled WGS sequence"/>
</dbReference>
<keyword evidence="13" id="KW-0378">Hydrolase</keyword>
<dbReference type="InterPro" id="IPR050278">
    <property type="entry name" value="Serine_Prot_S9B/DPPIV"/>
</dbReference>
<evidence type="ECO:0000256" key="15">
    <source>
        <dbReference type="ARBA" id="ARBA00023180"/>
    </source>
</evidence>
<dbReference type="GO" id="GO:0006508">
    <property type="term" value="P:proteolysis"/>
    <property type="evidence" value="ECO:0007669"/>
    <property type="project" value="UniProtKB-KW"/>
</dbReference>
<evidence type="ECO:0000256" key="13">
    <source>
        <dbReference type="ARBA" id="ARBA00022801"/>
    </source>
</evidence>
<dbReference type="Pfam" id="PF00326">
    <property type="entry name" value="Peptidase_S9"/>
    <property type="match status" value="1"/>
</dbReference>
<dbReference type="InterPro" id="IPR029058">
    <property type="entry name" value="AB_hydrolase_fold"/>
</dbReference>
<dbReference type="FunFam" id="3.40.50.1820:FF:000003">
    <property type="entry name" value="Dipeptidyl peptidase 4"/>
    <property type="match status" value="1"/>
</dbReference>
<dbReference type="GO" id="GO:0008239">
    <property type="term" value="F:dipeptidyl-peptidase activity"/>
    <property type="evidence" value="ECO:0007669"/>
    <property type="project" value="UniProtKB-EC"/>
</dbReference>
<evidence type="ECO:0000256" key="7">
    <source>
        <dbReference type="ARBA" id="ARBA00014118"/>
    </source>
</evidence>
<keyword evidence="14" id="KW-0720">Serine protease</keyword>
<comment type="subcellular location">
    <subcellularLocation>
        <location evidence="4">Secreted</location>
    </subcellularLocation>
    <subcellularLocation>
        <location evidence="3">Vacuole membrane</location>
        <topology evidence="3">Single-pass type II membrane protein</topology>
    </subcellularLocation>
</comment>
<dbReference type="AlphaFoldDB" id="A0A2P5HVA7"/>
<dbReference type="GO" id="GO:0004177">
    <property type="term" value="F:aminopeptidase activity"/>
    <property type="evidence" value="ECO:0007669"/>
    <property type="project" value="UniProtKB-KW"/>
</dbReference>
<dbReference type="Gene3D" id="2.140.10.30">
    <property type="entry name" value="Dipeptidylpeptidase IV, N-terminal domain"/>
    <property type="match status" value="1"/>
</dbReference>
<evidence type="ECO:0000259" key="19">
    <source>
        <dbReference type="Pfam" id="PF00326"/>
    </source>
</evidence>
<evidence type="ECO:0000256" key="1">
    <source>
        <dbReference type="ARBA" id="ARBA00001257"/>
    </source>
</evidence>
<evidence type="ECO:0000256" key="4">
    <source>
        <dbReference type="ARBA" id="ARBA00004613"/>
    </source>
</evidence>
<comment type="similarity">
    <text evidence="5">Belongs to the peptidase S9B family.</text>
</comment>
<evidence type="ECO:0000256" key="3">
    <source>
        <dbReference type="ARBA" id="ARBA00004576"/>
    </source>
</evidence>
<keyword evidence="9" id="KW-0964">Secreted</keyword>
<feature type="domain" description="Peptidase S9 prolyl oligopeptidase catalytic" evidence="19">
    <location>
        <begin position="558"/>
        <end position="755"/>
    </location>
</feature>
<evidence type="ECO:0000256" key="12">
    <source>
        <dbReference type="ARBA" id="ARBA00022729"/>
    </source>
</evidence>
<dbReference type="EC" id="3.4.14.5" evidence="6"/>
<evidence type="ECO:0000256" key="16">
    <source>
        <dbReference type="ARBA" id="ARBA00030567"/>
    </source>
</evidence>
<feature type="domain" description="Dipeptidylpeptidase IV N-terminal" evidence="20">
    <location>
        <begin position="104"/>
        <end position="473"/>
    </location>
</feature>
<evidence type="ECO:0000256" key="8">
    <source>
        <dbReference type="ARBA" id="ARBA00022438"/>
    </source>
</evidence>
<dbReference type="InParanoid" id="A0A2P5HVA7"/>
<evidence type="ECO:0000313" key="22">
    <source>
        <dbReference type="Proteomes" id="UP000094444"/>
    </source>
</evidence>
<sequence length="791" mass="87732">MKGFTLLSLVLVPVWSVQAASPPRGTGFPKTNGTRLLAFNETVPSTRLSPRSVSLAWVDSETDGSYIFSGSDGALVISNAVTGENSTFVSAEQVPADSYDYWISTDSSRVLWATNYTKQYRHSYFADYSILDVASGTLTPLVEDQVGDIQYAEWSPTGDRVAFVRGNDLYIWTDGAVARITNDGGPDTFNAVPDWVYEEEILGDRYSLWWSPDGTKIAFLSFNETGVGTFTVPYYAANTEYGPSYPRELDIRYPKVGTKNPTVSFNLLDVDASTVTNVPIDAFDADDLIIGEVAWVTEDSSNVLFRAYNRVQDAEKVVNVNAGDATSSVVRERAETTGWLDNNLAIQYIGALGGNGSTNGTLPTDTSNYYLDLSDESGWAHIYLFPVSGGSPLPLTSGEWEVRSILKVDNARGLVYYTSTERHSTESHLYVVNYRTGAKRALVDDTIPGYWSASFSTGGSYYQLSYQGPDVPYQELYSINSTTPLRTLEDNAAFITRINEYRLPSTTWLELDHPDGSKLNVLQRLPANYDAAKKYPVLFNPYGGPGAQNVNKAWKALNWNAYVSSDPDLEYIQWVVDNRGTGYKGRAFRAQVTGRLGDLEAQDQVWAARQVVQQLASADADHIAHWGWSYGGYLTSKVVELDSGVFSLGLITAPVTDWRFYDSMYTERYMKTPETNEAGYNASAVRKTEGFKNIAGGFQITHGVGDDNVHFQHTAVLTNNLMGQGVGPEKFDSVFFSDSDHNIRYNGDGVFLYKTLTKRLWEEKNRTPGLVSESHQWSRRKEAQSGRAFKA</sequence>
<dbReference type="GO" id="GO:0005774">
    <property type="term" value="C:vacuolar membrane"/>
    <property type="evidence" value="ECO:0007669"/>
    <property type="project" value="UniProtKB-SubCell"/>
</dbReference>
<feature type="chain" id="PRO_5015141681" description="Probable dipeptidyl-aminopeptidase B" evidence="18">
    <location>
        <begin position="20"/>
        <end position="791"/>
    </location>
</feature>
<dbReference type="InterPro" id="IPR002469">
    <property type="entry name" value="Peptidase_S9B_N"/>
</dbReference>
<dbReference type="Gene3D" id="3.40.50.1820">
    <property type="entry name" value="alpha/beta hydrolase"/>
    <property type="match status" value="1"/>
</dbReference>
<evidence type="ECO:0000256" key="6">
    <source>
        <dbReference type="ARBA" id="ARBA00012062"/>
    </source>
</evidence>
<comment type="catalytic activity">
    <reaction evidence="1">
        <text>Release of an N-terminal dipeptide, Xaa-Yaa-|-Zaa-, from a polypeptide, preferentially when Yaa is Pro, provided Zaa is neither Pro nor hydroxyproline.</text>
        <dbReference type="EC" id="3.4.14.5"/>
    </reaction>
</comment>
<evidence type="ECO:0000256" key="2">
    <source>
        <dbReference type="ARBA" id="ARBA00002218"/>
    </source>
</evidence>
<dbReference type="Pfam" id="PF00930">
    <property type="entry name" value="DPPIV_N"/>
    <property type="match status" value="1"/>
</dbReference>
<reference evidence="21" key="1">
    <citation type="submission" date="2017-09" db="EMBL/GenBank/DDBJ databases">
        <title>Polyketide synthases of a Diaporthe helianthi virulent isolate.</title>
        <authorList>
            <person name="Baroncelli R."/>
        </authorList>
    </citation>
    <scope>NUCLEOTIDE SEQUENCE [LARGE SCALE GENOMIC DNA]</scope>
    <source>
        <strain evidence="21">7/96</strain>
    </source>
</reference>
<evidence type="ECO:0000256" key="10">
    <source>
        <dbReference type="ARBA" id="ARBA00022554"/>
    </source>
</evidence>
<keyword evidence="10" id="KW-0926">Vacuole</keyword>
<dbReference type="GO" id="GO:0005576">
    <property type="term" value="C:extracellular region"/>
    <property type="evidence" value="ECO:0007669"/>
    <property type="project" value="UniProtKB-SubCell"/>
</dbReference>
<organism evidence="21 22">
    <name type="scientific">Diaporthe helianthi</name>
    <dbReference type="NCBI Taxonomy" id="158607"/>
    <lineage>
        <taxon>Eukaryota</taxon>
        <taxon>Fungi</taxon>
        <taxon>Dikarya</taxon>
        <taxon>Ascomycota</taxon>
        <taxon>Pezizomycotina</taxon>
        <taxon>Sordariomycetes</taxon>
        <taxon>Sordariomycetidae</taxon>
        <taxon>Diaporthales</taxon>
        <taxon>Diaporthaceae</taxon>
        <taxon>Diaporthe</taxon>
    </lineage>
</organism>
<evidence type="ECO:0000256" key="17">
    <source>
        <dbReference type="SAM" id="MobiDB-lite"/>
    </source>
</evidence>
<evidence type="ECO:0000256" key="5">
    <source>
        <dbReference type="ARBA" id="ARBA00006150"/>
    </source>
</evidence>
<name>A0A2P5HVA7_DIAHE</name>
<keyword evidence="12 18" id="KW-0732">Signal</keyword>
<feature type="signal peptide" evidence="18">
    <location>
        <begin position="1"/>
        <end position="19"/>
    </location>
</feature>
<dbReference type="OrthoDB" id="16520at2759"/>
<evidence type="ECO:0000313" key="21">
    <source>
        <dbReference type="EMBL" id="POS74187.1"/>
    </source>
</evidence>
<comment type="caution">
    <text evidence="21">The sequence shown here is derived from an EMBL/GenBank/DDBJ whole genome shotgun (WGS) entry which is preliminary data.</text>
</comment>
<dbReference type="GO" id="GO:0005886">
    <property type="term" value="C:plasma membrane"/>
    <property type="evidence" value="ECO:0007669"/>
    <property type="project" value="TreeGrafter"/>
</dbReference>
<evidence type="ECO:0000259" key="20">
    <source>
        <dbReference type="Pfam" id="PF00930"/>
    </source>
</evidence>
<gene>
    <name evidence="21" type="ORF">DHEL01_v207415</name>
</gene>
<dbReference type="STRING" id="158607.A0A2P5HVA7"/>
<evidence type="ECO:0000256" key="9">
    <source>
        <dbReference type="ARBA" id="ARBA00022525"/>
    </source>
</evidence>
<keyword evidence="8" id="KW-0031">Aminopeptidase</keyword>
<proteinExistence type="inferred from homology"/>
<dbReference type="SUPFAM" id="SSF82171">
    <property type="entry name" value="DPP6 N-terminal domain-like"/>
    <property type="match status" value="1"/>
</dbReference>
<evidence type="ECO:0000256" key="11">
    <source>
        <dbReference type="ARBA" id="ARBA00022670"/>
    </source>
</evidence>
<protein>
    <recommendedName>
        <fullName evidence="7">Probable dipeptidyl-aminopeptidase B</fullName>
        <ecNumber evidence="6">3.4.14.5</ecNumber>
    </recommendedName>
    <alternativeName>
        <fullName evidence="16">Dipeptidyl peptidase IV</fullName>
    </alternativeName>
</protein>
<dbReference type="GO" id="GO:0008236">
    <property type="term" value="F:serine-type peptidase activity"/>
    <property type="evidence" value="ECO:0007669"/>
    <property type="project" value="UniProtKB-KW"/>
</dbReference>